<evidence type="ECO:0000313" key="10">
    <source>
        <dbReference type="Proteomes" id="UP000279271"/>
    </source>
</evidence>
<dbReference type="GO" id="GO:0003824">
    <property type="term" value="F:catalytic activity"/>
    <property type="evidence" value="ECO:0007669"/>
    <property type="project" value="InterPro"/>
</dbReference>
<dbReference type="GO" id="GO:0030488">
    <property type="term" value="P:tRNA methylation"/>
    <property type="evidence" value="ECO:0007669"/>
    <property type="project" value="TreeGrafter"/>
</dbReference>
<dbReference type="InterPro" id="IPR040072">
    <property type="entry name" value="Methyltransferase_A"/>
</dbReference>
<protein>
    <recommendedName>
        <fullName evidence="8">Radical SAM core domain-containing protein</fullName>
    </recommendedName>
</protein>
<keyword evidence="5" id="KW-0408">Iron</keyword>
<dbReference type="Gene3D" id="3.20.20.70">
    <property type="entry name" value="Aldolase class I"/>
    <property type="match status" value="1"/>
</dbReference>
<dbReference type="InterPro" id="IPR013785">
    <property type="entry name" value="Aldolase_TIM"/>
</dbReference>
<feature type="non-terminal residue" evidence="9">
    <location>
        <position position="908"/>
    </location>
</feature>
<dbReference type="EMBL" id="QOKY01000179">
    <property type="protein sequence ID" value="RMZ54434.1"/>
    <property type="molecule type" value="Genomic_DNA"/>
</dbReference>
<keyword evidence="6" id="KW-0411">Iron-sulfur</keyword>
<dbReference type="AlphaFoldDB" id="A0A3M7KX41"/>
<comment type="cofactor">
    <cofactor evidence="1">
        <name>[4Fe-4S] cluster</name>
        <dbReference type="ChEBI" id="CHEBI:49883"/>
    </cofactor>
</comment>
<evidence type="ECO:0000256" key="1">
    <source>
        <dbReference type="ARBA" id="ARBA00001966"/>
    </source>
</evidence>
<proteinExistence type="predicted"/>
<evidence type="ECO:0000256" key="4">
    <source>
        <dbReference type="ARBA" id="ARBA00022723"/>
    </source>
</evidence>
<dbReference type="Proteomes" id="UP000279271">
    <property type="component" value="Unassembled WGS sequence"/>
</dbReference>
<dbReference type="PROSITE" id="PS51918">
    <property type="entry name" value="RADICAL_SAM"/>
    <property type="match status" value="1"/>
</dbReference>
<organism evidence="9 10">
    <name type="scientific">Auxenochlorella protothecoides</name>
    <name type="common">Green microalga</name>
    <name type="synonym">Chlorella protothecoides</name>
    <dbReference type="NCBI Taxonomy" id="3075"/>
    <lineage>
        <taxon>Eukaryota</taxon>
        <taxon>Viridiplantae</taxon>
        <taxon>Chlorophyta</taxon>
        <taxon>core chlorophytes</taxon>
        <taxon>Trebouxiophyceae</taxon>
        <taxon>Chlorellales</taxon>
        <taxon>Chlorellaceae</taxon>
        <taxon>Auxenochlorella</taxon>
    </lineage>
</organism>
<dbReference type="PANTHER" id="PTHR30544">
    <property type="entry name" value="23S RRNA METHYLTRANSFERASE"/>
    <property type="match status" value="1"/>
</dbReference>
<dbReference type="InterPro" id="IPR056557">
    <property type="entry name" value="NELF-A_N"/>
</dbReference>
<feature type="compositionally biased region" description="Basic and acidic residues" evidence="7">
    <location>
        <begin position="451"/>
        <end position="464"/>
    </location>
</feature>
<name>A0A3M7KX41_AUXPR</name>
<dbReference type="Pfam" id="PF23553">
    <property type="entry name" value="NELF-A_N"/>
    <property type="match status" value="1"/>
</dbReference>
<dbReference type="InterPro" id="IPR058240">
    <property type="entry name" value="rSAM_sf"/>
</dbReference>
<feature type="compositionally biased region" description="Basic and acidic residues" evidence="7">
    <location>
        <begin position="83"/>
        <end position="93"/>
    </location>
</feature>
<evidence type="ECO:0000313" key="9">
    <source>
        <dbReference type="EMBL" id="RMZ54434.1"/>
    </source>
</evidence>
<evidence type="ECO:0000259" key="8">
    <source>
        <dbReference type="PROSITE" id="PS51918"/>
    </source>
</evidence>
<evidence type="ECO:0000256" key="6">
    <source>
        <dbReference type="ARBA" id="ARBA00023014"/>
    </source>
</evidence>
<feature type="domain" description="Radical SAM core" evidence="8">
    <location>
        <begin position="499"/>
        <end position="738"/>
    </location>
</feature>
<evidence type="ECO:0000256" key="3">
    <source>
        <dbReference type="ARBA" id="ARBA00022691"/>
    </source>
</evidence>
<feature type="region of interest" description="Disordered" evidence="7">
    <location>
        <begin position="451"/>
        <end position="483"/>
    </location>
</feature>
<accession>A0A3M7KX41</accession>
<keyword evidence="2" id="KW-0004">4Fe-4S</keyword>
<reference evidence="10" key="1">
    <citation type="journal article" date="2018" name="Algal Res.">
        <title>Characterization of plant carbon substrate utilization by Auxenochlorella protothecoides.</title>
        <authorList>
            <person name="Vogler B.W."/>
            <person name="Starkenburg S.R."/>
            <person name="Sudasinghe N."/>
            <person name="Schambach J.Y."/>
            <person name="Rollin J.A."/>
            <person name="Pattathil S."/>
            <person name="Barry A.N."/>
        </authorList>
    </citation>
    <scope>NUCLEOTIDE SEQUENCE [LARGE SCALE GENOMIC DNA]</scope>
    <source>
        <strain evidence="10">UTEX 25</strain>
    </source>
</reference>
<feature type="region of interest" description="Disordered" evidence="7">
    <location>
        <begin position="505"/>
        <end position="524"/>
    </location>
</feature>
<feature type="region of interest" description="Disordered" evidence="7">
    <location>
        <begin position="1"/>
        <end position="20"/>
    </location>
</feature>
<gene>
    <name evidence="9" type="ORF">APUTEX25_002010</name>
</gene>
<feature type="compositionally biased region" description="Basic and acidic residues" evidence="7">
    <location>
        <begin position="119"/>
        <end position="171"/>
    </location>
</feature>
<feature type="region of interest" description="Disordered" evidence="7">
    <location>
        <begin position="250"/>
        <end position="272"/>
    </location>
</feature>
<dbReference type="CDD" id="cd01335">
    <property type="entry name" value="Radical_SAM"/>
    <property type="match status" value="1"/>
</dbReference>
<sequence length="908" mass="98884">MKGGSRPVRPKTSIGFRAGRIAADGWSKLRPLRPTGKPASAASTQPQDPGPLSGPSVVPRDPRLVDGPWTDLDGEAVLRAQRDAARLARESSRHSPGQVRRTATLDIAAVAALNQQAAAERERKAQAEREAKEALARRRAEERAAERAAAKAEKDAARLAARRGKEPDDPGKGPSLGDDASGAAKRKRSPGKGPDVLVAEAYEDGACRLHAIQSGMHRLRADAGTAVQDEEDLKSLLQRIQHRVKDAVVGGDPRHHQRGHPPRPQQLHQARRDDVVAAAGTGLATCRTLVDLVPQLNAFVAAHERNVVLPRELARTSLAHSAQSYFVKPLGALTVPAAYWWFQEGHLHTTLPEALDALATGFVGESLAHIVQCELDGLRETGGIREYIPSFKELLCVLREHGTENEWCHRFQAGLKCSSLQQCWRGHEPRAHEQLQRGVLAGDADPAVARRDQHQRMRPAERHNARQPGGVGARGAGLHPDQSAVDLGAQEPVAISLEGDAGVARSQPLRIRPPQRVHGEEAQVPAAQGPKTLCNACGVLAVGEHFGRRPSNVVFMGMGEPMLNLPSVLAALRALREDLGMGARHLTLSTVGVPGTLRQLAARRLQVTLAVSLHAPTQELRERIVPSARVYPLQALMADCTKYFEVSGRRVSFEYTLMAGVNDQPQHAIELTRLLRQHRSMRCHVNLIPWNAVDDAGAWMMGDLGEFKSPSREAVEIFKSILEERRVPVSVRITRGLEAAAACGQLRNMYQKTPLQEFERRGCHCRKIPASRASLAMAARDLTLHISSKLAGEWSAPNVAGMLTAPVLEYLVSKWSDLDTMVKTRLLLAPLAMKGASLEELRPQLQAMVEAGVADKDEWVRVMALAVGPYDGRIHLGAVAADFKLVGKTLDELVSGLREADPLLYRPQ</sequence>
<keyword evidence="3" id="KW-0949">S-adenosyl-L-methionine</keyword>
<dbReference type="InterPro" id="IPR007197">
    <property type="entry name" value="rSAM"/>
</dbReference>
<dbReference type="GO" id="GO:0070475">
    <property type="term" value="P:rRNA base methylation"/>
    <property type="evidence" value="ECO:0007669"/>
    <property type="project" value="TreeGrafter"/>
</dbReference>
<evidence type="ECO:0000256" key="5">
    <source>
        <dbReference type="ARBA" id="ARBA00023004"/>
    </source>
</evidence>
<feature type="region of interest" description="Disordered" evidence="7">
    <location>
        <begin position="83"/>
        <end position="102"/>
    </location>
</feature>
<dbReference type="GO" id="GO:0046872">
    <property type="term" value="F:metal ion binding"/>
    <property type="evidence" value="ECO:0007669"/>
    <property type="project" value="UniProtKB-KW"/>
</dbReference>
<dbReference type="SUPFAM" id="SSF102114">
    <property type="entry name" value="Radical SAM enzymes"/>
    <property type="match status" value="1"/>
</dbReference>
<dbReference type="GO" id="GO:0051539">
    <property type="term" value="F:4 iron, 4 sulfur cluster binding"/>
    <property type="evidence" value="ECO:0007669"/>
    <property type="project" value="UniProtKB-KW"/>
</dbReference>
<keyword evidence="4" id="KW-0479">Metal-binding</keyword>
<dbReference type="PANTHER" id="PTHR30544:SF5">
    <property type="entry name" value="RADICAL SAM CORE DOMAIN-CONTAINING PROTEIN"/>
    <property type="match status" value="1"/>
</dbReference>
<evidence type="ECO:0000256" key="7">
    <source>
        <dbReference type="SAM" id="MobiDB-lite"/>
    </source>
</evidence>
<feature type="region of interest" description="Disordered" evidence="7">
    <location>
        <begin position="116"/>
        <end position="195"/>
    </location>
</feature>
<evidence type="ECO:0000256" key="2">
    <source>
        <dbReference type="ARBA" id="ARBA00022485"/>
    </source>
</evidence>
<comment type="caution">
    <text evidence="9">The sequence shown here is derived from an EMBL/GenBank/DDBJ whole genome shotgun (WGS) entry which is preliminary data.</text>
</comment>
<feature type="region of interest" description="Disordered" evidence="7">
    <location>
        <begin position="25"/>
        <end position="73"/>
    </location>
</feature>